<keyword evidence="2" id="KW-0597">Phosphoprotein</keyword>
<dbReference type="Gene3D" id="1.10.10.10">
    <property type="entry name" value="Winged helix-like DNA-binding domain superfamily/Winged helix DNA-binding domain"/>
    <property type="match status" value="1"/>
</dbReference>
<dbReference type="Pfam" id="PF00072">
    <property type="entry name" value="Response_reg"/>
    <property type="match status" value="1"/>
</dbReference>
<feature type="domain" description="Response regulatory" evidence="4">
    <location>
        <begin position="3"/>
        <end position="119"/>
    </location>
</feature>
<keyword evidence="7" id="KW-1185">Reference proteome</keyword>
<dbReference type="CDD" id="cd00383">
    <property type="entry name" value="trans_reg_C"/>
    <property type="match status" value="1"/>
</dbReference>
<accession>A0A261FK38</accession>
<dbReference type="Gene3D" id="3.40.50.2300">
    <property type="match status" value="1"/>
</dbReference>
<dbReference type="InterPro" id="IPR016032">
    <property type="entry name" value="Sig_transdc_resp-reg_C-effctor"/>
</dbReference>
<organism evidence="6 7">
    <name type="scientific">Bifidobacterium myosotis</name>
    <dbReference type="NCBI Taxonomy" id="1630166"/>
    <lineage>
        <taxon>Bacteria</taxon>
        <taxon>Bacillati</taxon>
        <taxon>Actinomycetota</taxon>
        <taxon>Actinomycetes</taxon>
        <taxon>Bifidobacteriales</taxon>
        <taxon>Bifidobacteriaceae</taxon>
        <taxon>Bifidobacterium</taxon>
    </lineage>
</organism>
<gene>
    <name evidence="6" type="ORF">BMYO_1364</name>
</gene>
<dbReference type="RefSeq" id="WP_094667804.1">
    <property type="nucleotide sequence ID" value="NZ_MWWW01000014.1"/>
</dbReference>
<dbReference type="PROSITE" id="PS51755">
    <property type="entry name" value="OMPR_PHOB"/>
    <property type="match status" value="1"/>
</dbReference>
<evidence type="ECO:0000256" key="2">
    <source>
        <dbReference type="PROSITE-ProRule" id="PRU00169"/>
    </source>
</evidence>
<evidence type="ECO:0000256" key="3">
    <source>
        <dbReference type="PROSITE-ProRule" id="PRU01091"/>
    </source>
</evidence>
<dbReference type="GO" id="GO:0000156">
    <property type="term" value="F:phosphorelay response regulator activity"/>
    <property type="evidence" value="ECO:0007669"/>
    <property type="project" value="TreeGrafter"/>
</dbReference>
<dbReference type="SUPFAM" id="SSF46894">
    <property type="entry name" value="C-terminal effector domain of the bipartite response regulators"/>
    <property type="match status" value="1"/>
</dbReference>
<protein>
    <submittedName>
        <fullName evidence="6">Transcriptional regulator</fullName>
    </submittedName>
</protein>
<dbReference type="Pfam" id="PF00486">
    <property type="entry name" value="Trans_reg_C"/>
    <property type="match status" value="1"/>
</dbReference>
<feature type="DNA-binding region" description="OmpR/PhoB-type" evidence="3">
    <location>
        <begin position="135"/>
        <end position="233"/>
    </location>
</feature>
<sequence>MAGILIVEDNTGMAASLDDALRHEGYRTWTAGTGVEALELLAAHREDIDIVLLDRDLPVMSGDTVMTTIRSMGIDVSVLMVTASGSLEDRVEGLDLGADDYLAKPFAFRELSARIRALLRHDSRHRGSLGSGGPGSAPGTGPSPLMIDCERRLAYWHETPLDLTAKEFAVLRRLDEADSGWVGLDELIAEVWPDGSASTGAAKTVIYTLRQKIERAGGRGAIESARGKGYRLP</sequence>
<proteinExistence type="predicted"/>
<name>A0A261FK38_9BIFI</name>
<dbReference type="PROSITE" id="PS50110">
    <property type="entry name" value="RESPONSE_REGULATORY"/>
    <property type="match status" value="1"/>
</dbReference>
<dbReference type="Proteomes" id="UP000216871">
    <property type="component" value="Unassembled WGS sequence"/>
</dbReference>
<dbReference type="PANTHER" id="PTHR48111">
    <property type="entry name" value="REGULATOR OF RPOS"/>
    <property type="match status" value="1"/>
</dbReference>
<dbReference type="InterPro" id="IPR001789">
    <property type="entry name" value="Sig_transdc_resp-reg_receiver"/>
</dbReference>
<dbReference type="GO" id="GO:0006355">
    <property type="term" value="P:regulation of DNA-templated transcription"/>
    <property type="evidence" value="ECO:0007669"/>
    <property type="project" value="InterPro"/>
</dbReference>
<evidence type="ECO:0000259" key="5">
    <source>
        <dbReference type="PROSITE" id="PS51755"/>
    </source>
</evidence>
<dbReference type="OrthoDB" id="3229809at2"/>
<keyword evidence="1 3" id="KW-0238">DNA-binding</keyword>
<dbReference type="InterPro" id="IPR039420">
    <property type="entry name" value="WalR-like"/>
</dbReference>
<feature type="domain" description="OmpR/PhoB-type" evidence="5">
    <location>
        <begin position="135"/>
        <end position="233"/>
    </location>
</feature>
<evidence type="ECO:0000313" key="7">
    <source>
        <dbReference type="Proteomes" id="UP000216871"/>
    </source>
</evidence>
<evidence type="ECO:0000313" key="6">
    <source>
        <dbReference type="EMBL" id="OZG59519.1"/>
    </source>
</evidence>
<feature type="modified residue" description="4-aspartylphosphate" evidence="2">
    <location>
        <position position="54"/>
    </location>
</feature>
<evidence type="ECO:0000259" key="4">
    <source>
        <dbReference type="PROSITE" id="PS50110"/>
    </source>
</evidence>
<dbReference type="InterPro" id="IPR036388">
    <property type="entry name" value="WH-like_DNA-bd_sf"/>
</dbReference>
<dbReference type="GO" id="GO:0005829">
    <property type="term" value="C:cytosol"/>
    <property type="evidence" value="ECO:0007669"/>
    <property type="project" value="TreeGrafter"/>
</dbReference>
<dbReference type="AlphaFoldDB" id="A0A261FK38"/>
<dbReference type="SUPFAM" id="SSF52172">
    <property type="entry name" value="CheY-like"/>
    <property type="match status" value="1"/>
</dbReference>
<dbReference type="GO" id="GO:0000976">
    <property type="term" value="F:transcription cis-regulatory region binding"/>
    <property type="evidence" value="ECO:0007669"/>
    <property type="project" value="TreeGrafter"/>
</dbReference>
<dbReference type="PANTHER" id="PTHR48111:SF36">
    <property type="entry name" value="TRANSCRIPTIONAL REGULATORY PROTEIN CUTR"/>
    <property type="match status" value="1"/>
</dbReference>
<reference evidence="6 7" key="1">
    <citation type="journal article" date="2017" name="BMC Genomics">
        <title>Comparative genomic and phylogenomic analyses of the Bifidobacteriaceae family.</title>
        <authorList>
            <person name="Lugli G.A."/>
            <person name="Milani C."/>
            <person name="Turroni F."/>
            <person name="Duranti S."/>
            <person name="Mancabelli L."/>
            <person name="Mangifesta M."/>
            <person name="Ferrario C."/>
            <person name="Modesto M."/>
            <person name="Mattarelli P."/>
            <person name="Jiri K."/>
            <person name="van Sinderen D."/>
            <person name="Ventura M."/>
        </authorList>
    </citation>
    <scope>NUCLEOTIDE SEQUENCE [LARGE SCALE GENOMIC DNA]</scope>
    <source>
        <strain evidence="6 7">DSM 100196</strain>
    </source>
</reference>
<evidence type="ECO:0000256" key="1">
    <source>
        <dbReference type="ARBA" id="ARBA00023125"/>
    </source>
</evidence>
<dbReference type="SMART" id="SM00862">
    <property type="entry name" value="Trans_reg_C"/>
    <property type="match status" value="1"/>
</dbReference>
<dbReference type="Gene3D" id="6.10.250.690">
    <property type="match status" value="1"/>
</dbReference>
<comment type="caution">
    <text evidence="6">The sequence shown here is derived from an EMBL/GenBank/DDBJ whole genome shotgun (WGS) entry which is preliminary data.</text>
</comment>
<dbReference type="InterPro" id="IPR011006">
    <property type="entry name" value="CheY-like_superfamily"/>
</dbReference>
<dbReference type="EMBL" id="MWWW01000014">
    <property type="protein sequence ID" value="OZG59519.1"/>
    <property type="molecule type" value="Genomic_DNA"/>
</dbReference>
<dbReference type="InterPro" id="IPR001867">
    <property type="entry name" value="OmpR/PhoB-type_DNA-bd"/>
</dbReference>
<dbReference type="GO" id="GO:0032993">
    <property type="term" value="C:protein-DNA complex"/>
    <property type="evidence" value="ECO:0007669"/>
    <property type="project" value="TreeGrafter"/>
</dbReference>
<dbReference type="SMART" id="SM00448">
    <property type="entry name" value="REC"/>
    <property type="match status" value="1"/>
</dbReference>